<keyword evidence="3" id="KW-1185">Reference proteome</keyword>
<protein>
    <submittedName>
        <fullName evidence="2">Class I SAM-dependent methyltransferase</fullName>
    </submittedName>
</protein>
<name>A0A3P1BB22_9BACT</name>
<dbReference type="OrthoDB" id="9804312at2"/>
<feature type="domain" description="CheR-type methyltransferase" evidence="1">
    <location>
        <begin position="89"/>
        <end position="138"/>
    </location>
</feature>
<dbReference type="Gene3D" id="3.40.50.150">
    <property type="entry name" value="Vaccinia Virus protein VP39"/>
    <property type="match status" value="1"/>
</dbReference>
<dbReference type="PANTHER" id="PTHR43464:SF94">
    <property type="entry name" value="MALONYL-[ACYL-CARRIER PROTEIN] O-METHYLTRANSFERASE"/>
    <property type="match status" value="1"/>
</dbReference>
<evidence type="ECO:0000313" key="2">
    <source>
        <dbReference type="EMBL" id="RRA97952.1"/>
    </source>
</evidence>
<keyword evidence="2" id="KW-0489">Methyltransferase</keyword>
<reference evidence="2 3" key="1">
    <citation type="submission" date="2018-11" db="EMBL/GenBank/DDBJ databases">
        <authorList>
            <person name="Zhou Z."/>
            <person name="Wang G."/>
        </authorList>
    </citation>
    <scope>NUCLEOTIDE SEQUENCE [LARGE SCALE GENOMIC DNA]</scope>
    <source>
        <strain evidence="2 3">KCTC52004</strain>
    </source>
</reference>
<dbReference type="GO" id="GO:0008757">
    <property type="term" value="F:S-adenosylmethionine-dependent methyltransferase activity"/>
    <property type="evidence" value="ECO:0007669"/>
    <property type="project" value="InterPro"/>
</dbReference>
<dbReference type="GO" id="GO:0032259">
    <property type="term" value="P:methylation"/>
    <property type="evidence" value="ECO:0007669"/>
    <property type="project" value="UniProtKB-KW"/>
</dbReference>
<dbReference type="Proteomes" id="UP000271925">
    <property type="component" value="Unassembled WGS sequence"/>
</dbReference>
<keyword evidence="2" id="KW-0808">Transferase</keyword>
<dbReference type="AlphaFoldDB" id="A0A3P1BB22"/>
<evidence type="ECO:0000313" key="3">
    <source>
        <dbReference type="Proteomes" id="UP000271925"/>
    </source>
</evidence>
<accession>A0A3P1BB22</accession>
<dbReference type="InterPro" id="IPR029063">
    <property type="entry name" value="SAM-dependent_MTases_sf"/>
</dbReference>
<dbReference type="PROSITE" id="PS50123">
    <property type="entry name" value="CHER"/>
    <property type="match status" value="1"/>
</dbReference>
<dbReference type="InterPro" id="IPR000780">
    <property type="entry name" value="CheR_MeTrfase"/>
</dbReference>
<dbReference type="SUPFAM" id="SSF53335">
    <property type="entry name" value="S-adenosyl-L-methionine-dependent methyltransferases"/>
    <property type="match status" value="1"/>
</dbReference>
<dbReference type="EMBL" id="RQJO01000016">
    <property type="protein sequence ID" value="RRA97952.1"/>
    <property type="molecule type" value="Genomic_DNA"/>
</dbReference>
<organism evidence="2 3">
    <name type="scientific">Larkinella rosea</name>
    <dbReference type="NCBI Taxonomy" id="2025312"/>
    <lineage>
        <taxon>Bacteria</taxon>
        <taxon>Pseudomonadati</taxon>
        <taxon>Bacteroidota</taxon>
        <taxon>Cytophagia</taxon>
        <taxon>Cytophagales</taxon>
        <taxon>Spirosomataceae</taxon>
        <taxon>Larkinella</taxon>
    </lineage>
</organism>
<evidence type="ECO:0000259" key="1">
    <source>
        <dbReference type="PROSITE" id="PS50123"/>
    </source>
</evidence>
<dbReference type="Pfam" id="PF13489">
    <property type="entry name" value="Methyltransf_23"/>
    <property type="match status" value="1"/>
</dbReference>
<comment type="caution">
    <text evidence="2">The sequence shown here is derived from an EMBL/GenBank/DDBJ whole genome shotgun (WGS) entry which is preliminary data.</text>
</comment>
<proteinExistence type="predicted"/>
<gene>
    <name evidence="2" type="ORF">EHT25_30205</name>
</gene>
<sequence length="250" mass="29162">MIGNRDEYESMYQAERKLWWYRVLHNKVIRQIQTVFPTDQSIRILDAGCGTGGLLDALRQAGYLNTLGFDASTDAVFFSRERNLPVELHNLLDINSFHPSESFDVIICDDVLYFFNDEQIRHILGVFRQRLRPGGIFISNNNAFPALRGTHDIALNISRRFVKKELADFAGQTGFSLKQVFYWNFLLTIPIWVVRKIQLLVWRLNPARPVHSDVNQPPHWLNTLLLNILRLEERLFRKPLFGSSLFTVMR</sequence>
<dbReference type="PANTHER" id="PTHR43464">
    <property type="entry name" value="METHYLTRANSFERASE"/>
    <property type="match status" value="1"/>
</dbReference>
<dbReference type="CDD" id="cd02440">
    <property type="entry name" value="AdoMet_MTases"/>
    <property type="match status" value="1"/>
</dbReference>